<dbReference type="Pfam" id="PF14081">
    <property type="entry name" value="DUF4262"/>
    <property type="match status" value="1"/>
</dbReference>
<evidence type="ECO:0000313" key="2">
    <source>
        <dbReference type="Proteomes" id="UP000181917"/>
    </source>
</evidence>
<dbReference type="EMBL" id="FNKH01000002">
    <property type="protein sequence ID" value="SDR11022.1"/>
    <property type="molecule type" value="Genomic_DNA"/>
</dbReference>
<dbReference type="STRING" id="37928.SAMN04489742_4002"/>
<evidence type="ECO:0008006" key="3">
    <source>
        <dbReference type="Google" id="ProtNLM"/>
    </source>
</evidence>
<dbReference type="Proteomes" id="UP000181917">
    <property type="component" value="Unassembled WGS sequence"/>
</dbReference>
<dbReference type="KEGG" id="acry:AC20117_19375"/>
<gene>
    <name evidence="1" type="ORF">SAMN04489742_4002</name>
</gene>
<keyword evidence="2" id="KW-1185">Reference proteome</keyword>
<dbReference type="RefSeq" id="WP_074702197.1">
    <property type="nucleotide sequence ID" value="NZ_CP018863.1"/>
</dbReference>
<proteinExistence type="predicted"/>
<accession>A0A1H1GCL5</accession>
<evidence type="ECO:0000313" key="1">
    <source>
        <dbReference type="EMBL" id="SDR11022.1"/>
    </source>
</evidence>
<organism evidence="1 2">
    <name type="scientific">Crystallibacter crystallopoietes</name>
    <dbReference type="NCBI Taxonomy" id="37928"/>
    <lineage>
        <taxon>Bacteria</taxon>
        <taxon>Bacillati</taxon>
        <taxon>Actinomycetota</taxon>
        <taxon>Actinomycetes</taxon>
        <taxon>Micrococcales</taxon>
        <taxon>Micrococcaceae</taxon>
        <taxon>Crystallibacter</taxon>
    </lineage>
</organism>
<reference evidence="1 2" key="1">
    <citation type="submission" date="2016-10" db="EMBL/GenBank/DDBJ databases">
        <authorList>
            <person name="de Groot N.N."/>
        </authorList>
    </citation>
    <scope>NUCLEOTIDE SEQUENCE [LARGE SCALE GENOMIC DNA]</scope>
    <source>
        <strain evidence="1 2">DSM 20117</strain>
    </source>
</reference>
<sequence>MCDICNGMTQDEALEKTVRTVARYGWQLVMVSGTATEPAFGYTVGLTELPHPEILVTGRCQDDTVALINELVQMVRGHGHTLMAGIVLPLQARDVYLAPVERPEGVVLTAVSLYGPRATALQAVWADDDGCLPWEQEVPDTLTQPLYGTPPGL</sequence>
<dbReference type="AlphaFoldDB" id="A0A1H1GCL5"/>
<protein>
    <recommendedName>
        <fullName evidence="3">DUF4262 domain-containing protein</fullName>
    </recommendedName>
</protein>
<name>A0A1H1GCL5_9MICC</name>
<dbReference type="InterPro" id="IPR025358">
    <property type="entry name" value="DUF4262"/>
</dbReference>